<evidence type="ECO:0000313" key="4">
    <source>
        <dbReference type="Proteomes" id="UP000199005"/>
    </source>
</evidence>
<feature type="compositionally biased region" description="Basic and acidic residues" evidence="1">
    <location>
        <begin position="33"/>
        <end position="70"/>
    </location>
</feature>
<protein>
    <submittedName>
        <fullName evidence="3">Uncharacterized protein</fullName>
    </submittedName>
</protein>
<feature type="compositionally biased region" description="Basic and acidic residues" evidence="1">
    <location>
        <begin position="83"/>
        <end position="101"/>
    </location>
</feature>
<reference evidence="3 4" key="1">
    <citation type="submission" date="2016-10" db="EMBL/GenBank/DDBJ databases">
        <authorList>
            <person name="de Groot N.N."/>
        </authorList>
    </citation>
    <scope>NUCLEOTIDE SEQUENCE [LARGE SCALE GENOMIC DNA]</scope>
    <source>
        <strain evidence="3 4">DSM 1041</strain>
    </source>
</reference>
<keyword evidence="2" id="KW-0732">Signal</keyword>
<proteinExistence type="predicted"/>
<dbReference type="RefSeq" id="WP_090897481.1">
    <property type="nucleotide sequence ID" value="NZ_FNYO01000007.1"/>
</dbReference>
<dbReference type="AlphaFoldDB" id="A0A1H6R2Y0"/>
<dbReference type="EMBL" id="FNYO01000007">
    <property type="protein sequence ID" value="SEI50123.1"/>
    <property type="molecule type" value="Genomic_DNA"/>
</dbReference>
<evidence type="ECO:0000256" key="2">
    <source>
        <dbReference type="SAM" id="SignalP"/>
    </source>
</evidence>
<feature type="chain" id="PRO_5011760131" evidence="2">
    <location>
        <begin position="25"/>
        <end position="110"/>
    </location>
</feature>
<organism evidence="3 4">
    <name type="scientific">Azotobacter beijerinckii</name>
    <dbReference type="NCBI Taxonomy" id="170623"/>
    <lineage>
        <taxon>Bacteria</taxon>
        <taxon>Pseudomonadati</taxon>
        <taxon>Pseudomonadota</taxon>
        <taxon>Gammaproteobacteria</taxon>
        <taxon>Pseudomonadales</taxon>
        <taxon>Pseudomonadaceae</taxon>
        <taxon>Azotobacter</taxon>
    </lineage>
</organism>
<feature type="region of interest" description="Disordered" evidence="1">
    <location>
        <begin position="22"/>
        <end position="110"/>
    </location>
</feature>
<dbReference type="STRING" id="170623.SAMN04244579_00875"/>
<evidence type="ECO:0000313" key="3">
    <source>
        <dbReference type="EMBL" id="SEI50123.1"/>
    </source>
</evidence>
<sequence>MKAFSTLCALSLATLIAAPLAAQAADDCSASGHEQHQKASHADCGQHKGQEARPDKQGNPGEPRKERGEANRGAGKGPADQHASADKAQRQKPDAAHRPSQDNDDDDAED</sequence>
<evidence type="ECO:0000256" key="1">
    <source>
        <dbReference type="SAM" id="MobiDB-lite"/>
    </source>
</evidence>
<name>A0A1H6R2Y0_9GAMM</name>
<accession>A0A1H6R2Y0</accession>
<dbReference type="Proteomes" id="UP000199005">
    <property type="component" value="Unassembled WGS sequence"/>
</dbReference>
<gene>
    <name evidence="3" type="ORF">SAMN04244579_00875</name>
</gene>
<feature type="signal peptide" evidence="2">
    <location>
        <begin position="1"/>
        <end position="24"/>
    </location>
</feature>